<keyword evidence="2" id="KW-1185">Reference proteome</keyword>
<reference evidence="2" key="1">
    <citation type="submission" date="2015-12" db="EMBL/GenBank/DDBJ databases">
        <authorList>
            <person name="Lauer A."/>
            <person name="Humrighouse B."/>
            <person name="Loparev V."/>
            <person name="Shewmaker P.L."/>
            <person name="Whitney A.M."/>
            <person name="McLaughlin R.W."/>
        </authorList>
    </citation>
    <scope>NUCLEOTIDE SEQUENCE [LARGE SCALE GENOMIC DNA]</scope>
    <source>
        <strain evidence="2">LMG 26678</strain>
    </source>
</reference>
<evidence type="ECO:0000313" key="1">
    <source>
        <dbReference type="EMBL" id="ALS35937.1"/>
    </source>
</evidence>
<dbReference type="KEGG" id="erx:ATZ35_01825"/>
<dbReference type="AlphaFoldDB" id="A0A0U2XAV7"/>
<dbReference type="STRING" id="118060.ATZ35_01825"/>
<proteinExistence type="predicted"/>
<organism evidence="1 2">
    <name type="scientific">Enterococcus rotai</name>
    <dbReference type="NCBI Taxonomy" id="118060"/>
    <lineage>
        <taxon>Bacteria</taxon>
        <taxon>Bacillati</taxon>
        <taxon>Bacillota</taxon>
        <taxon>Bacilli</taxon>
        <taxon>Lactobacillales</taxon>
        <taxon>Enterococcaceae</taxon>
        <taxon>Enterococcus</taxon>
    </lineage>
</organism>
<dbReference type="EMBL" id="CP013655">
    <property type="protein sequence ID" value="ALS35937.1"/>
    <property type="molecule type" value="Genomic_DNA"/>
</dbReference>
<dbReference type="Proteomes" id="UP000067523">
    <property type="component" value="Chromosome"/>
</dbReference>
<dbReference type="RefSeq" id="WP_208928993.1">
    <property type="nucleotide sequence ID" value="NZ_CP013655.1"/>
</dbReference>
<name>A0A0U2XAV7_9ENTE</name>
<accession>A0A0U2XAV7</accession>
<protein>
    <submittedName>
        <fullName evidence="1">Uncharacterized protein</fullName>
    </submittedName>
</protein>
<sequence length="146" mass="16789">MKSPAIYKEWVECFQLLKDACNDNEVLEAMKLGTIEWQSGVSERFTKQLFDVVNYRLVCATDKFHKNQASGMRNEATYIQALLGLRKELQQIEKVVTIPAIPQNEQQHFQALVREHADNMQKSLEDSAKSDYSGKMLSIVKNHKVN</sequence>
<gene>
    <name evidence="1" type="ORF">ATZ35_01825</name>
</gene>
<evidence type="ECO:0000313" key="2">
    <source>
        <dbReference type="Proteomes" id="UP000067523"/>
    </source>
</evidence>